<evidence type="ECO:0000259" key="1">
    <source>
        <dbReference type="Pfam" id="PF18050"/>
    </source>
</evidence>
<dbReference type="AlphaFoldDB" id="A0A1T4J8C8"/>
<feature type="domain" description="Cyclophilin-like" evidence="1">
    <location>
        <begin position="7"/>
        <end position="112"/>
    </location>
</feature>
<name>A0A1T4J8C8_WEICO</name>
<dbReference type="Proteomes" id="UP000728106">
    <property type="component" value="Unassembled WGS sequence"/>
</dbReference>
<organism evidence="2 3">
    <name type="scientific">Weissella confusa</name>
    <name type="common">Lactobacillus confusus</name>
    <dbReference type="NCBI Taxonomy" id="1583"/>
    <lineage>
        <taxon>Bacteria</taxon>
        <taxon>Bacillati</taxon>
        <taxon>Bacillota</taxon>
        <taxon>Bacilli</taxon>
        <taxon>Lactobacillales</taxon>
        <taxon>Lactobacillaceae</taxon>
        <taxon>Weissella</taxon>
    </lineage>
</organism>
<sequence length="118" mass="13529">MNVTMHLNLETFEFELADSQVIDELVSKKKLKVTMLDHYGRLYEGDLAEAFSSDDLTTRDLVPGNLYYETEGKRLILPYELLKKMDKHYVHLAAAVDAEAFVAFLKQADQEIILSCKL</sequence>
<dbReference type="GeneID" id="57977850"/>
<dbReference type="Pfam" id="PF18050">
    <property type="entry name" value="Cyclophil_like2"/>
    <property type="match status" value="1"/>
</dbReference>
<protein>
    <recommendedName>
        <fullName evidence="1">Cyclophilin-like domain-containing protein</fullName>
    </recommendedName>
</protein>
<gene>
    <name evidence="2" type="ORF">HAU20_05795</name>
</gene>
<reference evidence="2 3" key="1">
    <citation type="journal article" date="2021" name="Int. J. Food Microbiol.">
        <title>Safety demonstration of a microbial species for use in the food chain: Weissella confusa.</title>
        <authorList>
            <person name="Bourdichon F."/>
            <person name="Patrone V."/>
            <person name="Fontana A."/>
            <person name="Milani G."/>
            <person name="Morelli L."/>
        </authorList>
    </citation>
    <scope>NUCLEOTIDE SEQUENCE [LARGE SCALE GENOMIC DNA]</scope>
    <source>
        <strain evidence="2 3">CCUG 43002</strain>
    </source>
</reference>
<dbReference type="RefSeq" id="WP_003609847.1">
    <property type="nucleotide sequence ID" value="NZ_ALXH01000089.1"/>
</dbReference>
<proteinExistence type="predicted"/>
<evidence type="ECO:0000313" key="3">
    <source>
        <dbReference type="Proteomes" id="UP000728106"/>
    </source>
</evidence>
<dbReference type="EMBL" id="JAAOCP010000006">
    <property type="protein sequence ID" value="MBJ7638899.1"/>
    <property type="molecule type" value="Genomic_DNA"/>
</dbReference>
<comment type="caution">
    <text evidence="2">The sequence shown here is derived from an EMBL/GenBank/DDBJ whole genome shotgun (WGS) entry which is preliminary data.</text>
</comment>
<accession>A0A1T4J8C8</accession>
<evidence type="ECO:0000313" key="2">
    <source>
        <dbReference type="EMBL" id="MBJ7638899.1"/>
    </source>
</evidence>
<dbReference type="InterPro" id="IPR041183">
    <property type="entry name" value="Cyclophilin-like"/>
</dbReference>
<keyword evidence="3" id="KW-1185">Reference proteome</keyword>